<dbReference type="EMBL" id="GEZM01086985">
    <property type="protein sequence ID" value="JAV58929.1"/>
    <property type="molecule type" value="Transcribed_RNA"/>
</dbReference>
<keyword evidence="4" id="KW-1185">Reference proteome</keyword>
<gene>
    <name evidence="3" type="ORF">PPYR_10875</name>
</gene>
<organism evidence="2">
    <name type="scientific">Photinus pyralis</name>
    <name type="common">Common eastern firefly</name>
    <name type="synonym">Lampyris pyralis</name>
    <dbReference type="NCBI Taxonomy" id="7054"/>
    <lineage>
        <taxon>Eukaryota</taxon>
        <taxon>Metazoa</taxon>
        <taxon>Ecdysozoa</taxon>
        <taxon>Arthropoda</taxon>
        <taxon>Hexapoda</taxon>
        <taxon>Insecta</taxon>
        <taxon>Pterygota</taxon>
        <taxon>Neoptera</taxon>
        <taxon>Endopterygota</taxon>
        <taxon>Coleoptera</taxon>
        <taxon>Polyphaga</taxon>
        <taxon>Elateriformia</taxon>
        <taxon>Elateroidea</taxon>
        <taxon>Lampyridae</taxon>
        <taxon>Lampyrinae</taxon>
        <taxon>Photinus</taxon>
    </lineage>
</organism>
<evidence type="ECO:0000313" key="3">
    <source>
        <dbReference type="EMBL" id="KAB0796814.1"/>
    </source>
</evidence>
<keyword evidence="1" id="KW-0812">Transmembrane</keyword>
<keyword evidence="1" id="KW-1133">Transmembrane helix</keyword>
<dbReference type="Proteomes" id="UP000327044">
    <property type="component" value="Unassembled WGS sequence"/>
</dbReference>
<name>A0A1Y1KBV0_PHOPY</name>
<dbReference type="EMBL" id="VVIM01000007">
    <property type="protein sequence ID" value="KAB0796814.1"/>
    <property type="molecule type" value="Genomic_DNA"/>
</dbReference>
<accession>A0A1Y1KBV0</accession>
<reference evidence="2" key="1">
    <citation type="journal article" date="2016" name="Sci. Rep.">
        <title>Molecular characterization of firefly nuptial gifts: a multi-omics approach sheds light on postcopulatory sexual selection.</title>
        <authorList>
            <person name="Al-Wathiqui N."/>
            <person name="Fallon T.R."/>
            <person name="South A."/>
            <person name="Weng J.K."/>
            <person name="Lewis S.M."/>
        </authorList>
    </citation>
    <scope>NUCLEOTIDE SEQUENCE</scope>
</reference>
<feature type="transmembrane region" description="Helical" evidence="1">
    <location>
        <begin position="86"/>
        <end position="112"/>
    </location>
</feature>
<evidence type="ECO:0000256" key="1">
    <source>
        <dbReference type="SAM" id="Phobius"/>
    </source>
</evidence>
<reference evidence="3 4" key="2">
    <citation type="journal article" date="2018" name="Elife">
        <title>Firefly genomes illuminate parallel origins of bioluminescence in beetles.</title>
        <authorList>
            <person name="Fallon T.R."/>
            <person name="Lower S.E."/>
            <person name="Chang C.H."/>
            <person name="Bessho-Uehara M."/>
            <person name="Martin G.J."/>
            <person name="Bewick A.J."/>
            <person name="Behringer M."/>
            <person name="Debat H.J."/>
            <person name="Wong I."/>
            <person name="Day J.C."/>
            <person name="Suvorov A."/>
            <person name="Silva C.J."/>
            <person name="Stanger-Hall K.F."/>
            <person name="Hall D.W."/>
            <person name="Schmitz R.J."/>
            <person name="Nelson D.R."/>
            <person name="Lewis S.M."/>
            <person name="Shigenobu S."/>
            <person name="Bybee S.M."/>
            <person name="Larracuente A.M."/>
            <person name="Oba Y."/>
            <person name="Weng J.K."/>
        </authorList>
    </citation>
    <scope>NUCLEOTIDE SEQUENCE [LARGE SCALE GENOMIC DNA]</scope>
    <source>
        <strain evidence="3">1611_PpyrPB1</strain>
        <tissue evidence="3">Whole body</tissue>
    </source>
</reference>
<keyword evidence="1" id="KW-0472">Membrane</keyword>
<reference evidence="3" key="3">
    <citation type="submission" date="2019-08" db="EMBL/GenBank/DDBJ databases">
        <authorList>
            <consortium name="Photinus pyralis genome working group"/>
            <person name="Fallon T.R."/>
            <person name="Sander Lower S.E."/>
            <person name="Weng J.-K."/>
        </authorList>
    </citation>
    <scope>NUCLEOTIDE SEQUENCE</scope>
    <source>
        <strain evidence="3">1611_PpyrPB1</strain>
        <tissue evidence="3">Whole body</tissue>
    </source>
</reference>
<protein>
    <recommendedName>
        <fullName evidence="5">Transmembrane protein 223</fullName>
    </recommendedName>
</protein>
<feature type="transmembrane region" description="Helical" evidence="1">
    <location>
        <begin position="132"/>
        <end position="150"/>
    </location>
</feature>
<evidence type="ECO:0000313" key="4">
    <source>
        <dbReference type="Proteomes" id="UP000327044"/>
    </source>
</evidence>
<proteinExistence type="predicted"/>
<dbReference type="InParanoid" id="A0A1Y1KBV0"/>
<sequence>MSAFLFSRLCPNIKFVYNMQKVFFVPCYRPLSVLKRVPVFKPKNVTTRTYFLKFFKRPSDAEVKIRDKIPSYFDVIYKNGMSKYLLLTRICTFGIVLCLCAGALYINLFAPATTTKVIEWGNEQRKPQEEHLYVLLSGLLVICVVLHILVNTMPIRIYNFAEKGQYVFIFYGLLPTSRRAVFCKLNEVRKVESSSPLLPWRDHKFVIDKKCKVIMLEEYFRLPADYNILLGYQKPEF</sequence>
<dbReference type="AlphaFoldDB" id="A0A1Y1KBV0"/>
<evidence type="ECO:0008006" key="5">
    <source>
        <dbReference type="Google" id="ProtNLM"/>
    </source>
</evidence>
<evidence type="ECO:0000313" key="2">
    <source>
        <dbReference type="EMBL" id="JAV58929.1"/>
    </source>
</evidence>